<dbReference type="RefSeq" id="WP_142804615.1">
    <property type="nucleotide sequence ID" value="NZ_JAAAUB010000002.1"/>
</dbReference>
<dbReference type="SMART" id="SM00834">
    <property type="entry name" value="CxxC_CXXC_SSSS"/>
    <property type="match status" value="1"/>
</dbReference>
<reference evidence="3 4" key="1">
    <citation type="journal article" date="2020" name="Curr. Microbiol.">
        <title>Tepidiphilus baoligensis sp. nov., a Novel Bacterium of the Family Hydrogenophilaceae Isolated from an Oil Reservoir.</title>
        <authorList>
            <person name="Zhang X."/>
            <person name="Wang G."/>
            <person name="Ma X."/>
            <person name="Yu J."/>
            <person name="You J."/>
            <person name="Xue Y."/>
            <person name="Ma Y."/>
        </authorList>
    </citation>
    <scope>NUCLEOTIDE SEQUENCE [LARGE SCALE GENOMIC DNA]</scope>
    <source>
        <strain evidence="3 4">B18-69</strain>
    </source>
</reference>
<sequence length="90" mass="9378">MPIYEYRCNDCGTRHEHLQKLGEAPLERCPDCGSMQYAKLVSAAGFQLKGSGWYATDFKGGGASSNPSSEASKAPATATEGGCGASCACH</sequence>
<organism evidence="3 4">
    <name type="scientific">Tepidiphilus baoligensis</name>
    <dbReference type="NCBI Taxonomy" id="2698687"/>
    <lineage>
        <taxon>Bacteria</taxon>
        <taxon>Pseudomonadati</taxon>
        <taxon>Pseudomonadota</taxon>
        <taxon>Hydrogenophilia</taxon>
        <taxon>Hydrogenophilales</taxon>
        <taxon>Hydrogenophilaceae</taxon>
        <taxon>Tepidiphilus</taxon>
    </lineage>
</organism>
<dbReference type="InterPro" id="IPR013429">
    <property type="entry name" value="Regulatory_FmdB_Zinc_ribbon"/>
</dbReference>
<dbReference type="NCBIfam" id="TIGR02605">
    <property type="entry name" value="CxxC_CxxC_SSSS"/>
    <property type="match status" value="1"/>
</dbReference>
<evidence type="ECO:0000259" key="2">
    <source>
        <dbReference type="SMART" id="SM00834"/>
    </source>
</evidence>
<feature type="domain" description="Putative regulatory protein FmdB zinc ribbon" evidence="2">
    <location>
        <begin position="1"/>
        <end position="42"/>
    </location>
</feature>
<keyword evidence="4" id="KW-1185">Reference proteome</keyword>
<dbReference type="EMBL" id="JAAAUB010000002">
    <property type="protein sequence ID" value="NMH15989.1"/>
    <property type="molecule type" value="Genomic_DNA"/>
</dbReference>
<comment type="caution">
    <text evidence="3">The sequence shown here is derived from an EMBL/GenBank/DDBJ whole genome shotgun (WGS) entry which is preliminary data.</text>
</comment>
<evidence type="ECO:0000313" key="3">
    <source>
        <dbReference type="EMBL" id="NMH15989.1"/>
    </source>
</evidence>
<gene>
    <name evidence="3" type="ORF">GV368_02455</name>
</gene>
<feature type="region of interest" description="Disordered" evidence="1">
    <location>
        <begin position="61"/>
        <end position="90"/>
    </location>
</feature>
<dbReference type="PANTHER" id="PTHR34404">
    <property type="entry name" value="REGULATORY PROTEIN, FMDB FAMILY"/>
    <property type="match status" value="1"/>
</dbReference>
<dbReference type="Proteomes" id="UP000669605">
    <property type="component" value="Unassembled WGS sequence"/>
</dbReference>
<dbReference type="Pfam" id="PF09723">
    <property type="entry name" value="Zn_ribbon_8"/>
    <property type="match status" value="1"/>
</dbReference>
<accession>A0ABX1QJU9</accession>
<evidence type="ECO:0000313" key="4">
    <source>
        <dbReference type="Proteomes" id="UP000669605"/>
    </source>
</evidence>
<proteinExistence type="predicted"/>
<protein>
    <submittedName>
        <fullName evidence="3">Zinc ribbon domain-containing protein</fullName>
    </submittedName>
</protein>
<evidence type="ECO:0000256" key="1">
    <source>
        <dbReference type="SAM" id="MobiDB-lite"/>
    </source>
</evidence>
<dbReference type="PANTHER" id="PTHR34404:SF2">
    <property type="entry name" value="CONSERVED SERINE RICH PROTEIN"/>
    <property type="match status" value="1"/>
</dbReference>
<name>A0ABX1QJU9_9PROT</name>